<comment type="caution">
    <text evidence="1">The sequence shown here is derived from an EMBL/GenBank/DDBJ whole genome shotgun (WGS) entry which is preliminary data.</text>
</comment>
<keyword evidence="2" id="KW-1185">Reference proteome</keyword>
<sequence>MSKHAYTIHVCDRCGTDKVRDPQAINDLTEQLASKAEDCGARVVSVRCMAGCERPMVVGFTAPDKASYLFGDIDPVNDIPALLAFGALYSRLDDGWCNEGHRPEGLRGKTLARIPASGGWNP</sequence>
<accession>A0ABT8YQE4</accession>
<organism evidence="1 2">
    <name type="scientific">Rhizobium alvei</name>
    <dbReference type="NCBI Taxonomy" id="1132659"/>
    <lineage>
        <taxon>Bacteria</taxon>
        <taxon>Pseudomonadati</taxon>
        <taxon>Pseudomonadota</taxon>
        <taxon>Alphaproteobacteria</taxon>
        <taxon>Hyphomicrobiales</taxon>
        <taxon>Rhizobiaceae</taxon>
        <taxon>Rhizobium/Agrobacterium group</taxon>
        <taxon>Rhizobium</taxon>
    </lineage>
</organism>
<reference evidence="1" key="1">
    <citation type="journal article" date="2015" name="Int. J. Syst. Evol. Microbiol.">
        <title>Rhizobium alvei sp. nov., isolated from a freshwater river.</title>
        <authorList>
            <person name="Sheu S.Y."/>
            <person name="Huang H.W."/>
            <person name="Young C.C."/>
            <person name="Chen W.M."/>
        </authorList>
    </citation>
    <scope>NUCLEOTIDE SEQUENCE</scope>
    <source>
        <strain evidence="1">TNR-22</strain>
    </source>
</reference>
<dbReference type="Proteomes" id="UP001174932">
    <property type="component" value="Unassembled WGS sequence"/>
</dbReference>
<reference evidence="1" key="2">
    <citation type="submission" date="2023-07" db="EMBL/GenBank/DDBJ databases">
        <authorList>
            <person name="Shen H."/>
        </authorList>
    </citation>
    <scope>NUCLEOTIDE SEQUENCE</scope>
    <source>
        <strain evidence="1">TNR-22</strain>
    </source>
</reference>
<dbReference type="Pfam" id="PF07845">
    <property type="entry name" value="DUF1636"/>
    <property type="match status" value="1"/>
</dbReference>
<dbReference type="EMBL" id="JAUOZU010000014">
    <property type="protein sequence ID" value="MDO6965940.1"/>
    <property type="molecule type" value="Genomic_DNA"/>
</dbReference>
<dbReference type="CDD" id="cd02980">
    <property type="entry name" value="TRX_Fd_family"/>
    <property type="match status" value="1"/>
</dbReference>
<protein>
    <submittedName>
        <fullName evidence="1">DUF1636 domain-containing protein</fullName>
    </submittedName>
</protein>
<name>A0ABT8YQE4_9HYPH</name>
<gene>
    <name evidence="1" type="ORF">Q4481_18430</name>
</gene>
<evidence type="ECO:0000313" key="1">
    <source>
        <dbReference type="EMBL" id="MDO6965940.1"/>
    </source>
</evidence>
<dbReference type="RefSeq" id="WP_304377870.1">
    <property type="nucleotide sequence ID" value="NZ_JAUOZU010000014.1"/>
</dbReference>
<proteinExistence type="predicted"/>
<dbReference type="InterPro" id="IPR012863">
    <property type="entry name" value="DUF1636"/>
</dbReference>
<evidence type="ECO:0000313" key="2">
    <source>
        <dbReference type="Proteomes" id="UP001174932"/>
    </source>
</evidence>